<comment type="caution">
    <text evidence="1">The sequence shown here is derived from an EMBL/GenBank/DDBJ whole genome shotgun (WGS) entry which is preliminary data.</text>
</comment>
<dbReference type="AlphaFoldDB" id="A0A150G5X4"/>
<dbReference type="EMBL" id="LSYV01000057">
    <property type="protein sequence ID" value="KXZ45247.1"/>
    <property type="molecule type" value="Genomic_DNA"/>
</dbReference>
<evidence type="ECO:0000313" key="2">
    <source>
        <dbReference type="Proteomes" id="UP000075714"/>
    </source>
</evidence>
<gene>
    <name evidence="1" type="ORF">GPECTOR_56g343</name>
</gene>
<evidence type="ECO:0000313" key="1">
    <source>
        <dbReference type="EMBL" id="KXZ45247.1"/>
    </source>
</evidence>
<keyword evidence="2" id="KW-1185">Reference proteome</keyword>
<sequence length="148" mass="16034">MEPAGPSQYQSDADKCVVTANRGILRGREIRVICQILKDKPLKMWTRSDVEPLASALAGRVAVDGRSAEDRAGALLLDDLSENQEEFAKSNACPLPQLSSVGNSGLLWRFGHDEAGKAAALHWIGTLQALHPGLVCTVFRCSTPCTRY</sequence>
<dbReference type="Proteomes" id="UP000075714">
    <property type="component" value="Unassembled WGS sequence"/>
</dbReference>
<reference evidence="2" key="1">
    <citation type="journal article" date="2016" name="Nat. Commun.">
        <title>The Gonium pectorale genome demonstrates co-option of cell cycle regulation during the evolution of multicellularity.</title>
        <authorList>
            <person name="Hanschen E.R."/>
            <person name="Marriage T.N."/>
            <person name="Ferris P.J."/>
            <person name="Hamaji T."/>
            <person name="Toyoda A."/>
            <person name="Fujiyama A."/>
            <person name="Neme R."/>
            <person name="Noguchi H."/>
            <person name="Minakuchi Y."/>
            <person name="Suzuki M."/>
            <person name="Kawai-Toyooka H."/>
            <person name="Smith D.R."/>
            <person name="Sparks H."/>
            <person name="Anderson J."/>
            <person name="Bakaric R."/>
            <person name="Luria V."/>
            <person name="Karger A."/>
            <person name="Kirschner M.W."/>
            <person name="Durand P.M."/>
            <person name="Michod R.E."/>
            <person name="Nozaki H."/>
            <person name="Olson B.J."/>
        </authorList>
    </citation>
    <scope>NUCLEOTIDE SEQUENCE [LARGE SCALE GENOMIC DNA]</scope>
    <source>
        <strain evidence="2">NIES-2863</strain>
    </source>
</reference>
<proteinExistence type="predicted"/>
<name>A0A150G5X4_GONPE</name>
<organism evidence="1 2">
    <name type="scientific">Gonium pectorale</name>
    <name type="common">Green alga</name>
    <dbReference type="NCBI Taxonomy" id="33097"/>
    <lineage>
        <taxon>Eukaryota</taxon>
        <taxon>Viridiplantae</taxon>
        <taxon>Chlorophyta</taxon>
        <taxon>core chlorophytes</taxon>
        <taxon>Chlorophyceae</taxon>
        <taxon>CS clade</taxon>
        <taxon>Chlamydomonadales</taxon>
        <taxon>Volvocaceae</taxon>
        <taxon>Gonium</taxon>
    </lineage>
</organism>
<accession>A0A150G5X4</accession>
<protein>
    <submittedName>
        <fullName evidence="1">Uncharacterized protein</fullName>
    </submittedName>
</protein>